<keyword evidence="2" id="KW-0255">Endonuclease</keyword>
<name>A0A4Q7VKD2_9BACT</name>
<dbReference type="Gene3D" id="3.90.75.20">
    <property type="match status" value="1"/>
</dbReference>
<gene>
    <name evidence="2" type="ORF">EV201_1280</name>
</gene>
<organism evidence="2 3">
    <name type="scientific">Ancylomarina subtilis</name>
    <dbReference type="NCBI Taxonomy" id="1639035"/>
    <lineage>
        <taxon>Bacteria</taxon>
        <taxon>Pseudomonadati</taxon>
        <taxon>Bacteroidota</taxon>
        <taxon>Bacteroidia</taxon>
        <taxon>Marinilabiliales</taxon>
        <taxon>Marinifilaceae</taxon>
        <taxon>Ancylomarina</taxon>
    </lineage>
</organism>
<dbReference type="InterPro" id="IPR003615">
    <property type="entry name" value="HNH_nuc"/>
</dbReference>
<dbReference type="OrthoDB" id="6631788at2"/>
<keyword evidence="3" id="KW-1185">Reference proteome</keyword>
<proteinExistence type="predicted"/>
<dbReference type="GO" id="GO:0004519">
    <property type="term" value="F:endonuclease activity"/>
    <property type="evidence" value="ECO:0007669"/>
    <property type="project" value="UniProtKB-KW"/>
</dbReference>
<keyword evidence="2" id="KW-0378">Hydrolase</keyword>
<comment type="caution">
    <text evidence="2">The sequence shown here is derived from an EMBL/GenBank/DDBJ whole genome shotgun (WGS) entry which is preliminary data.</text>
</comment>
<keyword evidence="2" id="KW-0540">Nuclease</keyword>
<dbReference type="SUPFAM" id="SSF54060">
    <property type="entry name" value="His-Me finger endonucleases"/>
    <property type="match status" value="1"/>
</dbReference>
<accession>A0A4Q7VKD2</accession>
<evidence type="ECO:0000259" key="1">
    <source>
        <dbReference type="Pfam" id="PF13392"/>
    </source>
</evidence>
<feature type="domain" description="HNH nuclease" evidence="1">
    <location>
        <begin position="68"/>
        <end position="110"/>
    </location>
</feature>
<dbReference type="RefSeq" id="WP_130306628.1">
    <property type="nucleotide sequence ID" value="NZ_SHKN01000001.1"/>
</dbReference>
<evidence type="ECO:0000313" key="3">
    <source>
        <dbReference type="Proteomes" id="UP000293562"/>
    </source>
</evidence>
<dbReference type="Proteomes" id="UP000293562">
    <property type="component" value="Unassembled WGS sequence"/>
</dbReference>
<dbReference type="AlphaFoldDB" id="A0A4Q7VKD2"/>
<evidence type="ECO:0000313" key="2">
    <source>
        <dbReference type="EMBL" id="RZT96639.1"/>
    </source>
</evidence>
<reference evidence="2 3" key="1">
    <citation type="submission" date="2019-02" db="EMBL/GenBank/DDBJ databases">
        <title>Genomic Encyclopedia of Type Strains, Phase IV (KMG-IV): sequencing the most valuable type-strain genomes for metagenomic binning, comparative biology and taxonomic classification.</title>
        <authorList>
            <person name="Goeker M."/>
        </authorList>
    </citation>
    <scope>NUCLEOTIDE SEQUENCE [LARGE SCALE GENOMIC DNA]</scope>
    <source>
        <strain evidence="2 3">DSM 28825</strain>
    </source>
</reference>
<sequence>MKIKFTNEELKEKIENDEIRQYRNSVYYFSRDALSYNIKTGLMMKPSINGGGYLKLDLWIDKIRKQEYLHRIVAEIYLGECPEGYLVNHIDFDRTNDNIENLEYVSAEENTIHSIERIVEKRRKITNEQILEFKEYLRENPKKINYKYFMEKFNVCRRTLYNIKTGRTWKHIY</sequence>
<dbReference type="InterPro" id="IPR044925">
    <property type="entry name" value="His-Me_finger_sf"/>
</dbReference>
<protein>
    <submittedName>
        <fullName evidence="2">HNH endonuclease</fullName>
    </submittedName>
</protein>
<dbReference type="Pfam" id="PF13392">
    <property type="entry name" value="HNH_3"/>
    <property type="match status" value="1"/>
</dbReference>
<dbReference type="EMBL" id="SHKN01000001">
    <property type="protein sequence ID" value="RZT96639.1"/>
    <property type="molecule type" value="Genomic_DNA"/>
</dbReference>